<dbReference type="InterPro" id="IPR058625">
    <property type="entry name" value="MdtA-like_BSH"/>
</dbReference>
<evidence type="ECO:0000313" key="3">
    <source>
        <dbReference type="Proteomes" id="UP000256373"/>
    </source>
</evidence>
<dbReference type="EMBL" id="QNUL01000001">
    <property type="protein sequence ID" value="REA64227.1"/>
    <property type="molecule type" value="Genomic_DNA"/>
</dbReference>
<protein>
    <recommendedName>
        <fullName evidence="1">Multidrug resistance protein MdtA-like barrel-sandwich hybrid domain-containing protein</fullName>
    </recommendedName>
</protein>
<dbReference type="Gene3D" id="2.40.50.100">
    <property type="match status" value="1"/>
</dbReference>
<dbReference type="SUPFAM" id="SSF111369">
    <property type="entry name" value="HlyD-like secretion proteins"/>
    <property type="match status" value="1"/>
</dbReference>
<dbReference type="PANTHER" id="PTHR30438:SF2">
    <property type="entry name" value="MEMBRANE PROTEIN"/>
    <property type="match status" value="1"/>
</dbReference>
<reference evidence="2 3" key="1">
    <citation type="submission" date="2018-07" db="EMBL/GenBank/DDBJ databases">
        <title>Dyadobacter roseus sp. nov., isolated from rose rhizosphere soil.</title>
        <authorList>
            <person name="Chen L."/>
        </authorList>
    </citation>
    <scope>NUCLEOTIDE SEQUENCE [LARGE SCALE GENOMIC DNA]</scope>
    <source>
        <strain evidence="2 3">RS19</strain>
    </source>
</reference>
<comment type="caution">
    <text evidence="2">The sequence shown here is derived from an EMBL/GenBank/DDBJ whole genome shotgun (WGS) entry which is preliminary data.</text>
</comment>
<evidence type="ECO:0000313" key="2">
    <source>
        <dbReference type="EMBL" id="REA64227.1"/>
    </source>
</evidence>
<keyword evidence="3" id="KW-1185">Reference proteome</keyword>
<dbReference type="PANTHER" id="PTHR30438">
    <property type="entry name" value="36 KDA ANTIGEN-RELATED"/>
    <property type="match status" value="1"/>
</dbReference>
<name>A0A3D8YIA0_9BACT</name>
<dbReference type="Pfam" id="PF25917">
    <property type="entry name" value="BSH_RND"/>
    <property type="match status" value="1"/>
</dbReference>
<accession>A0A3D8YIA0</accession>
<feature type="domain" description="Multidrug resistance protein MdtA-like barrel-sandwich hybrid" evidence="1">
    <location>
        <begin position="42"/>
        <end position="223"/>
    </location>
</feature>
<sequence>MNTKSILPYTLIVSLLIAGSGCSEKTQKPVEGKVKRETLAFAPKVTGRILKIYVQEGDLVQKGDTLAMLDVPEVNAKLAQAKGAVKATGAQRSLARNGATDNQIKQLKAKQAGTKEQYHFAEKSFARAKAMFADSMITPQAYDEMVAKFQGARAQLDAVDAELAEALRGVRTETQTASQGQADQALGVLQEVEVAYSERYIIAANAMQIETITLRQGELATAGYPVFSGYLPGTTYFRFTVPESRIAAYKKGEELTVHIPYTKGELKATIQNIKQLNRYADVTSAYPDYQIEDAVYELKVQPRDAQYAESLLANATVVL</sequence>
<gene>
    <name evidence="2" type="ORF">DSL64_01340</name>
</gene>
<dbReference type="OrthoDB" id="9798190at2"/>
<dbReference type="GO" id="GO:0005886">
    <property type="term" value="C:plasma membrane"/>
    <property type="evidence" value="ECO:0007669"/>
    <property type="project" value="TreeGrafter"/>
</dbReference>
<dbReference type="Gene3D" id="1.10.287.470">
    <property type="entry name" value="Helix hairpin bin"/>
    <property type="match status" value="1"/>
</dbReference>
<dbReference type="RefSeq" id="WP_115828835.1">
    <property type="nucleotide sequence ID" value="NZ_QNUL01000001.1"/>
</dbReference>
<proteinExistence type="predicted"/>
<organism evidence="2 3">
    <name type="scientific">Dyadobacter luteus</name>
    <dbReference type="NCBI Taxonomy" id="2259619"/>
    <lineage>
        <taxon>Bacteria</taxon>
        <taxon>Pseudomonadati</taxon>
        <taxon>Bacteroidota</taxon>
        <taxon>Cytophagia</taxon>
        <taxon>Cytophagales</taxon>
        <taxon>Spirosomataceae</taxon>
        <taxon>Dyadobacter</taxon>
    </lineage>
</organism>
<evidence type="ECO:0000259" key="1">
    <source>
        <dbReference type="Pfam" id="PF25917"/>
    </source>
</evidence>
<dbReference type="AlphaFoldDB" id="A0A3D8YIA0"/>
<dbReference type="PROSITE" id="PS51257">
    <property type="entry name" value="PROKAR_LIPOPROTEIN"/>
    <property type="match status" value="1"/>
</dbReference>
<dbReference type="Proteomes" id="UP000256373">
    <property type="component" value="Unassembled WGS sequence"/>
</dbReference>